<organism evidence="3 4">
    <name type="scientific">Flavobacterium agri</name>
    <dbReference type="NCBI Taxonomy" id="2743471"/>
    <lineage>
        <taxon>Bacteria</taxon>
        <taxon>Pseudomonadati</taxon>
        <taxon>Bacteroidota</taxon>
        <taxon>Flavobacteriia</taxon>
        <taxon>Flavobacteriales</taxon>
        <taxon>Flavobacteriaceae</taxon>
        <taxon>Flavobacterium</taxon>
    </lineage>
</organism>
<keyword evidence="1" id="KW-0325">Glycoprotein</keyword>
<evidence type="ECO:0000259" key="2">
    <source>
        <dbReference type="SMART" id="SM00813"/>
    </source>
</evidence>
<dbReference type="SUPFAM" id="SSF51011">
    <property type="entry name" value="Glycosyl hydrolase domain"/>
    <property type="match status" value="1"/>
</dbReference>
<keyword evidence="4" id="KW-1185">Reference proteome</keyword>
<dbReference type="InterPro" id="IPR013780">
    <property type="entry name" value="Glyco_hydro_b"/>
</dbReference>
<gene>
    <name evidence="3" type="ORF">HZF10_06405</name>
</gene>
<dbReference type="Pfam" id="PF06964">
    <property type="entry name" value="Alpha-L-AF_C"/>
    <property type="match status" value="1"/>
</dbReference>
<dbReference type="GO" id="GO:0046373">
    <property type="term" value="P:L-arabinose metabolic process"/>
    <property type="evidence" value="ECO:0007669"/>
    <property type="project" value="InterPro"/>
</dbReference>
<dbReference type="InterPro" id="IPR051563">
    <property type="entry name" value="Glycosyl_Hydrolase_51"/>
</dbReference>
<dbReference type="InterPro" id="IPR017853">
    <property type="entry name" value="GH"/>
</dbReference>
<sequence length="187" mass="20421">MASPDNKNNWDCALAEAAFMTGLERNADVVNMTSYAPLFAHAEGWQWTPDLIWFNNLESYATPNYYVQQLYGQNPGTVLVKITDNGQPVTGKNNMYATAVIDSNTKEVIIKIVNTGDKAQKTDITLKGKKVASQGTMTTLGNENLTSENNFGKEAITPKTGKFATKGSSISAEIPAYSFVVLKVKLQ</sequence>
<dbReference type="SUPFAM" id="SSF51445">
    <property type="entry name" value="(Trans)glycosidases"/>
    <property type="match status" value="1"/>
</dbReference>
<dbReference type="SMART" id="SM00813">
    <property type="entry name" value="Alpha-L-AF_C"/>
    <property type="match status" value="1"/>
</dbReference>
<reference evidence="3 4" key="1">
    <citation type="submission" date="2020-07" db="EMBL/GenBank/DDBJ databases">
        <authorList>
            <person name="Sun Q."/>
        </authorList>
    </citation>
    <scope>NUCLEOTIDE SEQUENCE [LARGE SCALE GENOMIC DNA]</scope>
    <source>
        <strain evidence="3 4">MAH-1</strain>
    </source>
</reference>
<evidence type="ECO:0000313" key="4">
    <source>
        <dbReference type="Proteomes" id="UP000535020"/>
    </source>
</evidence>
<dbReference type="EMBL" id="JACBJI010000002">
    <property type="protein sequence ID" value="NYA70545.1"/>
    <property type="molecule type" value="Genomic_DNA"/>
</dbReference>
<dbReference type="RefSeq" id="WP_176005371.1">
    <property type="nucleotide sequence ID" value="NZ_JABWMI010000006.1"/>
</dbReference>
<comment type="caution">
    <text evidence="3">The sequence shown here is derived from an EMBL/GenBank/DDBJ whole genome shotgun (WGS) entry which is preliminary data.</text>
</comment>
<dbReference type="Gene3D" id="2.60.40.1180">
    <property type="entry name" value="Golgi alpha-mannosidase II"/>
    <property type="match status" value="1"/>
</dbReference>
<name>A0A7Y9C533_9FLAO</name>
<dbReference type="Proteomes" id="UP000535020">
    <property type="component" value="Unassembled WGS sequence"/>
</dbReference>
<dbReference type="Gene3D" id="3.20.20.80">
    <property type="entry name" value="Glycosidases"/>
    <property type="match status" value="1"/>
</dbReference>
<dbReference type="PANTHER" id="PTHR31776">
    <property type="entry name" value="ALPHA-L-ARABINOFURANOSIDASE 1"/>
    <property type="match status" value="1"/>
</dbReference>
<dbReference type="InterPro" id="IPR010720">
    <property type="entry name" value="Alpha-L-AF_C"/>
</dbReference>
<evidence type="ECO:0000256" key="1">
    <source>
        <dbReference type="ARBA" id="ARBA00023180"/>
    </source>
</evidence>
<feature type="domain" description="Alpha-L-arabinofuranosidase C-terminal" evidence="2">
    <location>
        <begin position="8"/>
        <end position="178"/>
    </location>
</feature>
<dbReference type="AlphaFoldDB" id="A0A7Y9C533"/>
<evidence type="ECO:0000313" key="3">
    <source>
        <dbReference type="EMBL" id="NYA70545.1"/>
    </source>
</evidence>
<dbReference type="PANTHER" id="PTHR31776:SF0">
    <property type="entry name" value="ALPHA-L-ARABINOFURANOSIDASE 1"/>
    <property type="match status" value="1"/>
</dbReference>
<proteinExistence type="predicted"/>
<dbReference type="GO" id="GO:0046556">
    <property type="term" value="F:alpha-L-arabinofuranosidase activity"/>
    <property type="evidence" value="ECO:0007669"/>
    <property type="project" value="UniProtKB-EC"/>
</dbReference>
<accession>A0A7Y9C533</accession>
<protein>
    <recommendedName>
        <fullName evidence="2">Alpha-L-arabinofuranosidase C-terminal domain-containing protein</fullName>
    </recommendedName>
</protein>